<keyword evidence="2" id="KW-1185">Reference proteome</keyword>
<dbReference type="OrthoDB" id="283083at2"/>
<name>A0A5C1ADV1_9BACT</name>
<reference evidence="2" key="1">
    <citation type="submission" date="2019-08" db="EMBL/GenBank/DDBJ databases">
        <title>Limnoglobus roseus gen. nov., sp. nov., a novel freshwater planctomycete with a giant genome from the family Gemmataceae.</title>
        <authorList>
            <person name="Kulichevskaya I.S."/>
            <person name="Naumoff D.G."/>
            <person name="Miroshnikov K."/>
            <person name="Ivanova A."/>
            <person name="Philippov D.A."/>
            <person name="Hakobyan A."/>
            <person name="Rijpstra I.C."/>
            <person name="Sinninghe Damste J.S."/>
            <person name="Liesack W."/>
            <person name="Dedysh S.N."/>
        </authorList>
    </citation>
    <scope>NUCLEOTIDE SEQUENCE [LARGE SCALE GENOMIC DNA]</scope>
    <source>
        <strain evidence="2">PX52</strain>
    </source>
</reference>
<protein>
    <submittedName>
        <fullName evidence="1">Uncharacterized protein</fullName>
    </submittedName>
</protein>
<dbReference type="AlphaFoldDB" id="A0A5C1ADV1"/>
<sequence>MFLFRWFLRLFRPAAPDHRFGVFAYAINGLPRYADAMEAESKLAVATGYRWPECLTDLQRFGSEPQPATDGTTAAPDPVKRAEQLRAALDAAVRCARAAFDLPPVAADGSGVGDADAVAVLVEFYAFSHAFATHSDNPLNKIARLVESGRFYAMMPY</sequence>
<organism evidence="1 2">
    <name type="scientific">Limnoglobus roseus</name>
    <dbReference type="NCBI Taxonomy" id="2598579"/>
    <lineage>
        <taxon>Bacteria</taxon>
        <taxon>Pseudomonadati</taxon>
        <taxon>Planctomycetota</taxon>
        <taxon>Planctomycetia</taxon>
        <taxon>Gemmatales</taxon>
        <taxon>Gemmataceae</taxon>
        <taxon>Limnoglobus</taxon>
    </lineage>
</organism>
<evidence type="ECO:0000313" key="1">
    <source>
        <dbReference type="EMBL" id="QEL15882.1"/>
    </source>
</evidence>
<dbReference type="EMBL" id="CP042425">
    <property type="protein sequence ID" value="QEL15882.1"/>
    <property type="molecule type" value="Genomic_DNA"/>
</dbReference>
<evidence type="ECO:0000313" key="2">
    <source>
        <dbReference type="Proteomes" id="UP000324974"/>
    </source>
</evidence>
<gene>
    <name evidence="1" type="ORF">PX52LOC_02818</name>
</gene>
<dbReference type="RefSeq" id="WP_149110654.1">
    <property type="nucleotide sequence ID" value="NZ_CP042425.1"/>
</dbReference>
<accession>A0A5C1ADV1</accession>
<proteinExistence type="predicted"/>
<dbReference type="Proteomes" id="UP000324974">
    <property type="component" value="Chromosome"/>
</dbReference>
<dbReference type="KEGG" id="lrs:PX52LOC_02818"/>